<organism evidence="1 2">
    <name type="scientific">Sporolactobacillus putidus</name>
    <dbReference type="NCBI Taxonomy" id="492735"/>
    <lineage>
        <taxon>Bacteria</taxon>
        <taxon>Bacillati</taxon>
        <taxon>Bacillota</taxon>
        <taxon>Bacilli</taxon>
        <taxon>Bacillales</taxon>
        <taxon>Sporolactobacillaceae</taxon>
        <taxon>Sporolactobacillus</taxon>
    </lineage>
</organism>
<comment type="caution">
    <text evidence="1">The sequence shown here is derived from an EMBL/GenBank/DDBJ whole genome shotgun (WGS) entry which is preliminary data.</text>
</comment>
<name>A0A917S3C6_9BACL</name>
<reference evidence="1" key="1">
    <citation type="journal article" date="2014" name="Int. J. Syst. Evol. Microbiol.">
        <title>Complete genome sequence of Corynebacterium casei LMG S-19264T (=DSM 44701T), isolated from a smear-ripened cheese.</title>
        <authorList>
            <consortium name="US DOE Joint Genome Institute (JGI-PGF)"/>
            <person name="Walter F."/>
            <person name="Albersmeier A."/>
            <person name="Kalinowski J."/>
            <person name="Ruckert C."/>
        </authorList>
    </citation>
    <scope>NUCLEOTIDE SEQUENCE</scope>
    <source>
        <strain evidence="1">JCM 15325</strain>
    </source>
</reference>
<dbReference type="EMBL" id="BMOK01000007">
    <property type="protein sequence ID" value="GGL55525.1"/>
    <property type="molecule type" value="Genomic_DNA"/>
</dbReference>
<proteinExistence type="predicted"/>
<dbReference type="AlphaFoldDB" id="A0A917S3C6"/>
<keyword evidence="2" id="KW-1185">Reference proteome</keyword>
<gene>
    <name evidence="1" type="ORF">GCM10007968_19610</name>
</gene>
<protein>
    <submittedName>
        <fullName evidence="1">Uncharacterized protein</fullName>
    </submittedName>
</protein>
<evidence type="ECO:0000313" key="2">
    <source>
        <dbReference type="Proteomes" id="UP000654670"/>
    </source>
</evidence>
<reference evidence="1" key="2">
    <citation type="submission" date="2020-09" db="EMBL/GenBank/DDBJ databases">
        <authorList>
            <person name="Sun Q."/>
            <person name="Ohkuma M."/>
        </authorList>
    </citation>
    <scope>NUCLEOTIDE SEQUENCE</scope>
    <source>
        <strain evidence="1">JCM 15325</strain>
    </source>
</reference>
<dbReference type="Proteomes" id="UP000654670">
    <property type="component" value="Unassembled WGS sequence"/>
</dbReference>
<accession>A0A917S3C6</accession>
<sequence>MKSKHCGLGPVGFPAKSPDVAIQAVSFYNSAGAVTKHRTGTPLRPHSNPFQMLHGANSLGDFLKHS</sequence>
<evidence type="ECO:0000313" key="1">
    <source>
        <dbReference type="EMBL" id="GGL55525.1"/>
    </source>
</evidence>